<dbReference type="PANTHER" id="PTHR43390">
    <property type="entry name" value="SIGNAL PEPTIDASE I"/>
    <property type="match status" value="1"/>
</dbReference>
<gene>
    <name evidence="9" type="ORF">A2311_01780</name>
</gene>
<keyword evidence="5 7" id="KW-0378">Hydrolase</keyword>
<reference evidence="9 10" key="1">
    <citation type="journal article" date="2016" name="Nat. Commun.">
        <title>Thousands of microbial genomes shed light on interconnected biogeochemical processes in an aquifer system.</title>
        <authorList>
            <person name="Anantharaman K."/>
            <person name="Brown C.T."/>
            <person name="Hug L.A."/>
            <person name="Sharon I."/>
            <person name="Castelle C.J."/>
            <person name="Probst A.J."/>
            <person name="Thomas B.C."/>
            <person name="Singh A."/>
            <person name="Wilkins M.J."/>
            <person name="Karaoz U."/>
            <person name="Brodie E.L."/>
            <person name="Williams K.H."/>
            <person name="Hubbard S.S."/>
            <person name="Banfield J.F."/>
        </authorList>
    </citation>
    <scope>NUCLEOTIDE SEQUENCE [LARGE SCALE GENOMIC DNA]</scope>
</reference>
<dbReference type="InterPro" id="IPR036286">
    <property type="entry name" value="LexA/Signal_pep-like_sf"/>
</dbReference>
<evidence type="ECO:0000256" key="6">
    <source>
        <dbReference type="PIRSR" id="PIRSR600223-1"/>
    </source>
</evidence>
<dbReference type="PROSITE" id="PS00761">
    <property type="entry name" value="SPASE_I_3"/>
    <property type="match status" value="1"/>
</dbReference>
<sequence length="185" mass="21373">MKAPRLNHPIFDWAETIVVALVLALIIRAFFLQVFWIPSPSMVPTLEIGDRVVADKITYHFRQPQRQEVVIFREVKPPELPALLQANKIEKRDLIKRLVALPGDKLQIIEGEIFVNGRQQIEKHPMNKDDADYGPIIIPEDAYFVMGDNRGESYDSRYWGFLPKKNLIGRALFVIWPLNKFGIIP</sequence>
<dbReference type="GO" id="GO:0004252">
    <property type="term" value="F:serine-type endopeptidase activity"/>
    <property type="evidence" value="ECO:0007669"/>
    <property type="project" value="InterPro"/>
</dbReference>
<keyword evidence="7" id="KW-1133">Transmembrane helix</keyword>
<feature type="domain" description="Peptidase S26" evidence="8">
    <location>
        <begin position="11"/>
        <end position="176"/>
    </location>
</feature>
<organism evidence="9 10">
    <name type="scientific">candidate division WOR-1 bacterium RIFOXYB2_FULL_48_7</name>
    <dbReference type="NCBI Taxonomy" id="1802583"/>
    <lineage>
        <taxon>Bacteria</taxon>
        <taxon>Bacillati</taxon>
        <taxon>Saganbacteria</taxon>
    </lineage>
</organism>
<dbReference type="NCBIfam" id="TIGR02227">
    <property type="entry name" value="sigpep_I_bact"/>
    <property type="match status" value="1"/>
</dbReference>
<name>A0A1F4TF70_UNCSA</name>
<evidence type="ECO:0000256" key="4">
    <source>
        <dbReference type="ARBA" id="ARBA00013208"/>
    </source>
</evidence>
<dbReference type="STRING" id="1802583.A2311_01780"/>
<evidence type="ECO:0000313" key="10">
    <source>
        <dbReference type="Proteomes" id="UP000178951"/>
    </source>
</evidence>
<dbReference type="InterPro" id="IPR019758">
    <property type="entry name" value="Pept_S26A_signal_pept_1_CS"/>
</dbReference>
<comment type="caution">
    <text evidence="9">The sequence shown here is derived from an EMBL/GenBank/DDBJ whole genome shotgun (WGS) entry which is preliminary data.</text>
</comment>
<keyword evidence="7" id="KW-0472">Membrane</keyword>
<keyword evidence="7" id="KW-0645">Protease</keyword>
<dbReference type="InterPro" id="IPR019533">
    <property type="entry name" value="Peptidase_S26"/>
</dbReference>
<dbReference type="Pfam" id="PF10502">
    <property type="entry name" value="Peptidase_S26"/>
    <property type="match status" value="1"/>
</dbReference>
<evidence type="ECO:0000256" key="3">
    <source>
        <dbReference type="ARBA" id="ARBA00009370"/>
    </source>
</evidence>
<dbReference type="PANTHER" id="PTHR43390:SF1">
    <property type="entry name" value="CHLOROPLAST PROCESSING PEPTIDASE"/>
    <property type="match status" value="1"/>
</dbReference>
<dbReference type="InterPro" id="IPR000223">
    <property type="entry name" value="Pept_S26A_signal_pept_1"/>
</dbReference>
<dbReference type="EC" id="3.4.21.89" evidence="4 7"/>
<dbReference type="Proteomes" id="UP000178951">
    <property type="component" value="Unassembled WGS sequence"/>
</dbReference>
<evidence type="ECO:0000256" key="5">
    <source>
        <dbReference type="ARBA" id="ARBA00022801"/>
    </source>
</evidence>
<dbReference type="PRINTS" id="PR00727">
    <property type="entry name" value="LEADERPTASE"/>
</dbReference>
<keyword evidence="7" id="KW-0812">Transmembrane</keyword>
<evidence type="ECO:0000256" key="1">
    <source>
        <dbReference type="ARBA" id="ARBA00000677"/>
    </source>
</evidence>
<dbReference type="CDD" id="cd06530">
    <property type="entry name" value="S26_SPase_I"/>
    <property type="match status" value="1"/>
</dbReference>
<feature type="active site" evidence="6">
    <location>
        <position position="41"/>
    </location>
</feature>
<dbReference type="Gene3D" id="2.10.109.10">
    <property type="entry name" value="Umud Fragment, subunit A"/>
    <property type="match status" value="1"/>
</dbReference>
<evidence type="ECO:0000256" key="7">
    <source>
        <dbReference type="RuleBase" id="RU362042"/>
    </source>
</evidence>
<dbReference type="PROSITE" id="PS00760">
    <property type="entry name" value="SPASE_I_2"/>
    <property type="match status" value="1"/>
</dbReference>
<comment type="similarity">
    <text evidence="3 7">Belongs to the peptidase S26 family.</text>
</comment>
<accession>A0A1F4TF70</accession>
<comment type="subcellular location">
    <subcellularLocation>
        <location evidence="2">Cell membrane</location>
        <topology evidence="2">Single-pass type II membrane protein</topology>
    </subcellularLocation>
    <subcellularLocation>
        <location evidence="7">Membrane</location>
        <topology evidence="7">Single-pass type II membrane protein</topology>
    </subcellularLocation>
</comment>
<protein>
    <recommendedName>
        <fullName evidence="4 7">Signal peptidase I</fullName>
        <ecNumber evidence="4 7">3.4.21.89</ecNumber>
    </recommendedName>
</protein>
<comment type="catalytic activity">
    <reaction evidence="1 7">
        <text>Cleavage of hydrophobic, N-terminal signal or leader sequences from secreted and periplasmic proteins.</text>
        <dbReference type="EC" id="3.4.21.89"/>
    </reaction>
</comment>
<dbReference type="GO" id="GO:0005886">
    <property type="term" value="C:plasma membrane"/>
    <property type="evidence" value="ECO:0007669"/>
    <property type="project" value="UniProtKB-SubCell"/>
</dbReference>
<dbReference type="GO" id="GO:0006465">
    <property type="term" value="P:signal peptide processing"/>
    <property type="evidence" value="ECO:0007669"/>
    <property type="project" value="InterPro"/>
</dbReference>
<evidence type="ECO:0000259" key="8">
    <source>
        <dbReference type="Pfam" id="PF10502"/>
    </source>
</evidence>
<evidence type="ECO:0000313" key="9">
    <source>
        <dbReference type="EMBL" id="OGC30693.1"/>
    </source>
</evidence>
<feature type="active site" evidence="6">
    <location>
        <position position="96"/>
    </location>
</feature>
<dbReference type="InterPro" id="IPR019757">
    <property type="entry name" value="Pept_S26A_signal_pept_1_Lys-AS"/>
</dbReference>
<dbReference type="EMBL" id="MEUF01000088">
    <property type="protein sequence ID" value="OGC30693.1"/>
    <property type="molecule type" value="Genomic_DNA"/>
</dbReference>
<proteinExistence type="inferred from homology"/>
<evidence type="ECO:0000256" key="2">
    <source>
        <dbReference type="ARBA" id="ARBA00004401"/>
    </source>
</evidence>
<dbReference type="AlphaFoldDB" id="A0A1F4TF70"/>
<dbReference type="GO" id="GO:0009003">
    <property type="term" value="F:signal peptidase activity"/>
    <property type="evidence" value="ECO:0007669"/>
    <property type="project" value="UniProtKB-EC"/>
</dbReference>
<feature type="transmembrane region" description="Helical" evidence="7">
    <location>
        <begin position="12"/>
        <end position="36"/>
    </location>
</feature>
<dbReference type="SUPFAM" id="SSF51306">
    <property type="entry name" value="LexA/Signal peptidase"/>
    <property type="match status" value="1"/>
</dbReference>